<dbReference type="InterPro" id="IPR011041">
    <property type="entry name" value="Quinoprot_gluc/sorb_DH_b-prop"/>
</dbReference>
<evidence type="ECO:0000259" key="3">
    <source>
        <dbReference type="Pfam" id="PF07995"/>
    </source>
</evidence>
<name>A0A1Q8SXR0_9GAMM</name>
<dbReference type="Pfam" id="PF07995">
    <property type="entry name" value="GSDH"/>
    <property type="match status" value="1"/>
</dbReference>
<comment type="caution">
    <text evidence="4">The sequence shown here is derived from an EMBL/GenBank/DDBJ whole genome shotgun (WGS) entry which is preliminary data.</text>
</comment>
<dbReference type="AlphaFoldDB" id="A0A1Q8SXR0"/>
<dbReference type="Proteomes" id="UP000186878">
    <property type="component" value="Unassembled WGS sequence"/>
</dbReference>
<proteinExistence type="predicted"/>
<feature type="region of interest" description="Disordered" evidence="1">
    <location>
        <begin position="23"/>
        <end position="42"/>
    </location>
</feature>
<sequence length="404" mass="43292">MIRNLVTSSSTALLLSLSGETLAQEPVHSGPPNAPGQTPAFEGQTRAPAIEDRIALTPTTIAQGLAHPWGLAFVDNGMALVTERPGRLRTVDLESGTLSAPIEGLPEIDARGQGGLLDVALDPDFAGNRRIYFSYAEPRGDGENGTAVARGVLSQDDSRLTNVEVIFRQTPAWDSTKHFGSTLTWDAEGRLYVTLGERSLPEPRQLAQDLNAHLGKVVRINADGSIPEDNPFADGNAGLAEIWSYGHRNVQGAALEPTSGRLWTIEHGPKGGDELNRPEAGNNYGWPVITYGEDYSGAPIGDGLTAKEGMEQPVYYWDPVIAPGDMAFYEGERFPGWQGDLIIASLSPGGLVRLTLDGERVSGEQRLLPSLGRVRDVTEGPDGALWVLTDASNGALIRIVPEDE</sequence>
<keyword evidence="2" id="KW-0732">Signal</keyword>
<organism evidence="4 5">
    <name type="scientific">Salinicola socius</name>
    <dbReference type="NCBI Taxonomy" id="404433"/>
    <lineage>
        <taxon>Bacteria</taxon>
        <taxon>Pseudomonadati</taxon>
        <taxon>Pseudomonadota</taxon>
        <taxon>Gammaproteobacteria</taxon>
        <taxon>Oceanospirillales</taxon>
        <taxon>Halomonadaceae</taxon>
        <taxon>Salinicola</taxon>
    </lineage>
</organism>
<dbReference type="RefSeq" id="WP_075568359.1">
    <property type="nucleotide sequence ID" value="NZ_MSDO01000001.1"/>
</dbReference>
<reference evidence="4 5" key="1">
    <citation type="submission" date="2016-12" db="EMBL/GenBank/DDBJ databases">
        <title>Draft genome sequences of strains Salinicola socius SMB35, Salinicola sp. MH3R3-1 and Chromohalobacter sp. SMB17 from the Verkhnekamsk potash mining region of Russia.</title>
        <authorList>
            <person name="Mavrodi D.V."/>
            <person name="Olsson B.E."/>
            <person name="Korsakova E.S."/>
            <person name="Pyankova A."/>
            <person name="Mavrodi O.V."/>
            <person name="Plotnikova E.G."/>
        </authorList>
    </citation>
    <scope>NUCLEOTIDE SEQUENCE [LARGE SCALE GENOMIC DNA]</scope>
    <source>
        <strain evidence="4 5">SMB35</strain>
    </source>
</reference>
<gene>
    <name evidence="4" type="ORF">BTW07_01470</name>
</gene>
<accession>A0A1Q8SXR0</accession>
<dbReference type="OrthoDB" id="9770043at2"/>
<feature type="signal peptide" evidence="2">
    <location>
        <begin position="1"/>
        <end position="23"/>
    </location>
</feature>
<dbReference type="PANTHER" id="PTHR19328">
    <property type="entry name" value="HEDGEHOG-INTERACTING PROTEIN"/>
    <property type="match status" value="1"/>
</dbReference>
<feature type="domain" description="Glucose/Sorbosone dehydrogenase" evidence="3">
    <location>
        <begin position="65"/>
        <end position="398"/>
    </location>
</feature>
<dbReference type="PANTHER" id="PTHR19328:SF75">
    <property type="entry name" value="ALDOSE SUGAR DEHYDROGENASE YLII"/>
    <property type="match status" value="1"/>
</dbReference>
<dbReference type="EMBL" id="MSDO01000001">
    <property type="protein sequence ID" value="OLO06190.1"/>
    <property type="molecule type" value="Genomic_DNA"/>
</dbReference>
<protein>
    <submittedName>
        <fullName evidence="4">Glucose dehydrogenase</fullName>
    </submittedName>
</protein>
<keyword evidence="5" id="KW-1185">Reference proteome</keyword>
<dbReference type="InterPro" id="IPR012938">
    <property type="entry name" value="Glc/Sorbosone_DH"/>
</dbReference>
<evidence type="ECO:0000313" key="5">
    <source>
        <dbReference type="Proteomes" id="UP000186878"/>
    </source>
</evidence>
<evidence type="ECO:0000256" key="1">
    <source>
        <dbReference type="SAM" id="MobiDB-lite"/>
    </source>
</evidence>
<dbReference type="Gene3D" id="2.120.10.30">
    <property type="entry name" value="TolB, C-terminal domain"/>
    <property type="match status" value="1"/>
</dbReference>
<dbReference type="STRING" id="404433.BTW07_01470"/>
<dbReference type="SUPFAM" id="SSF50952">
    <property type="entry name" value="Soluble quinoprotein glucose dehydrogenase"/>
    <property type="match status" value="1"/>
</dbReference>
<evidence type="ECO:0000313" key="4">
    <source>
        <dbReference type="EMBL" id="OLO06190.1"/>
    </source>
</evidence>
<feature type="chain" id="PRO_5011982725" evidence="2">
    <location>
        <begin position="24"/>
        <end position="404"/>
    </location>
</feature>
<dbReference type="InterPro" id="IPR011042">
    <property type="entry name" value="6-blade_b-propeller_TolB-like"/>
</dbReference>
<evidence type="ECO:0000256" key="2">
    <source>
        <dbReference type="SAM" id="SignalP"/>
    </source>
</evidence>